<name>A0A0X1KPD7_9THEM</name>
<dbReference type="STRING" id="1123384.AJ81_01620"/>
<dbReference type="SUPFAM" id="SSF56507">
    <property type="entry name" value="Methionine synthase activation domain-like"/>
    <property type="match status" value="1"/>
</dbReference>
<proteinExistence type="predicted"/>
<dbReference type="InterPro" id="IPR037010">
    <property type="entry name" value="VitB12-dep_Met_synth_activ_sf"/>
</dbReference>
<protein>
    <submittedName>
        <fullName evidence="1">Methionine synthase</fullName>
    </submittedName>
</protein>
<dbReference type="Gene3D" id="3.40.109.40">
    <property type="match status" value="1"/>
</dbReference>
<dbReference type="EMBL" id="CP007141">
    <property type="protein sequence ID" value="AJC73113.1"/>
    <property type="molecule type" value="Genomic_DNA"/>
</dbReference>
<evidence type="ECO:0000313" key="1">
    <source>
        <dbReference type="EMBL" id="AJC73113.1"/>
    </source>
</evidence>
<sequence>MVELYVPKIEEYMPDKVVFLARMRARYKNIVGETDLLVRFNELFLQGLKISRPIVHHRVCLIEELPSALIPDSFSGVKQVSLFLSTLGKDIDELINSLLEEGKTHDATVLDAWASEALEALNEAFDRRLRERFGDGTMRFSPGYGNVDVRWNKYIVELLNVEGIEVLSSGIMLPRKTTTCMIGWYDEKR</sequence>
<dbReference type="RefSeq" id="WP_031503464.1">
    <property type="nucleotide sequence ID" value="NC_022795.1"/>
</dbReference>
<keyword evidence="2" id="KW-1185">Reference proteome</keyword>
<dbReference type="PaxDb" id="1123384-AJ81_01620"/>
<reference evidence="1 2" key="1">
    <citation type="submission" date="2014-01" db="EMBL/GenBank/DDBJ databases">
        <title>Genome sequencing of Thermotog hypogea.</title>
        <authorList>
            <person name="Zhang X."/>
            <person name="Alvare G."/>
            <person name="Fristensky B."/>
            <person name="Chen L."/>
            <person name="Suen T."/>
            <person name="Chen Q."/>
            <person name="Ma K."/>
        </authorList>
    </citation>
    <scope>NUCLEOTIDE SEQUENCE [LARGE SCALE GENOMIC DNA]</scope>
    <source>
        <strain evidence="1 2">DSM 11164</strain>
    </source>
</reference>
<dbReference type="Proteomes" id="UP000077469">
    <property type="component" value="Chromosome"/>
</dbReference>
<evidence type="ECO:0000313" key="2">
    <source>
        <dbReference type="Proteomes" id="UP000077469"/>
    </source>
</evidence>
<dbReference type="AlphaFoldDB" id="A0A0X1KPD7"/>
<dbReference type="GO" id="GO:0008705">
    <property type="term" value="F:methionine synthase activity"/>
    <property type="evidence" value="ECO:0007669"/>
    <property type="project" value="InterPro"/>
</dbReference>
<dbReference type="PATRIC" id="fig|1123384.7.peg.323"/>
<organism evidence="1 2">
    <name type="scientific">Pseudothermotoga hypogea DSM 11164 = NBRC 106472</name>
    <dbReference type="NCBI Taxonomy" id="1123384"/>
    <lineage>
        <taxon>Bacteria</taxon>
        <taxon>Thermotogati</taxon>
        <taxon>Thermotogota</taxon>
        <taxon>Thermotogae</taxon>
        <taxon>Thermotogales</taxon>
        <taxon>Thermotogaceae</taxon>
        <taxon>Pseudothermotoga</taxon>
    </lineage>
</organism>
<dbReference type="KEGG" id="phy:AJ81_01620"/>
<accession>A0A0X1KPD7</accession>
<gene>
    <name evidence="1" type="ORF">AJ81_01620</name>
</gene>